<keyword evidence="2" id="KW-0812">Transmembrane</keyword>
<sequence>MVPGLLEYQTDKKRFEQSLLISILIWVLLMSILAFLPIRPYQLSDTSLNPVYINLVSPTTTVQEQLSEAEPSRTAGSRKSVTARAPASVASDHAITVPFSESVAGGSSTSRISPAPRASNPYQGRGGEDPFAPLSEADLAIDSPEAPALPSGLAQDAGLATANGNPVGSAQTPHPDALARRVQSTTQALSEQNEDRSRTIGSQPGGTESGSVIFRGTSTGTALVSGGAEGNLQGSFDFGDGPGRRLISAPQAVIPAKLLEGQPTLLETMVRFRIDKGGTVIALSIQFDPPLPLDIAEYLKTYVFSRWVFSSSNSDGQVRFKYSIKVQ</sequence>
<keyword evidence="4" id="KW-1185">Reference proteome</keyword>
<accession>F8F0V1</accession>
<evidence type="ECO:0000256" key="2">
    <source>
        <dbReference type="SAM" id="Phobius"/>
    </source>
</evidence>
<dbReference type="RefSeq" id="WP_013969525.1">
    <property type="nucleotide sequence ID" value="NC_015732.1"/>
</dbReference>
<keyword evidence="2" id="KW-0472">Membrane</keyword>
<feature type="compositionally biased region" description="Polar residues" evidence="1">
    <location>
        <begin position="162"/>
        <end position="172"/>
    </location>
</feature>
<feature type="transmembrane region" description="Helical" evidence="2">
    <location>
        <begin position="19"/>
        <end position="38"/>
    </location>
</feature>
<dbReference type="KEGG" id="scd:Spica_2112"/>
<organism evidence="3 4">
    <name type="scientific">Gracilinema caldarium (strain ATCC 51460 / DSM 7334 / H1)</name>
    <name type="common">Treponema caldarium</name>
    <dbReference type="NCBI Taxonomy" id="744872"/>
    <lineage>
        <taxon>Bacteria</taxon>
        <taxon>Pseudomonadati</taxon>
        <taxon>Spirochaetota</taxon>
        <taxon>Spirochaetia</taxon>
        <taxon>Spirochaetales</taxon>
        <taxon>Breznakiellaceae</taxon>
        <taxon>Gracilinema</taxon>
    </lineage>
</organism>
<gene>
    <name evidence="3" type="ordered locus">Spica_2112</name>
</gene>
<dbReference type="HOGENOM" id="CLU_849760_0_0_12"/>
<dbReference type="Proteomes" id="UP000000503">
    <property type="component" value="Chromosome"/>
</dbReference>
<reference evidence="4" key="1">
    <citation type="journal article" date="2013" name="Stand. Genomic Sci.">
        <title>Genome sequence of the thermophilic fresh-water bacterium Spirochaeta caldaria type strain (H1(T)), reclassification of Spirochaeta caldaria, Spirochaeta stenostrepta, and Spirochaeta zuelzerae in the genus Treponema as Treponema caldaria comb. nov., Treponema stenostrepta comb. nov., and Treponema zuelzerae comb. nov., and emendation of the genus Treponema.</title>
        <authorList>
            <person name="Abt B."/>
            <person name="Goker M."/>
            <person name="Scheuner C."/>
            <person name="Han C."/>
            <person name="Lu M."/>
            <person name="Misra M."/>
            <person name="Lapidus A."/>
            <person name="Nolan M."/>
            <person name="Lucas S."/>
            <person name="Hammon N."/>
            <person name="Deshpande S."/>
            <person name="Cheng J.F."/>
            <person name="Tapia R."/>
            <person name="Goodwin L.A."/>
            <person name="Pitluck S."/>
            <person name="Liolios K."/>
            <person name="Pagani I."/>
            <person name="Ivanova N."/>
            <person name="Mavromatis K."/>
            <person name="Mikhailova N."/>
            <person name="Huntemann M."/>
            <person name="Pati A."/>
            <person name="Chen A."/>
            <person name="Palaniappan K."/>
            <person name="Land M."/>
            <person name="Hauser L."/>
            <person name="Jeffries C.D."/>
            <person name="Rohde M."/>
            <person name="Spring S."/>
            <person name="Gronow S."/>
            <person name="Detter J.C."/>
            <person name="Bristow J."/>
            <person name="Eisen J.A."/>
            <person name="Markowitz V."/>
            <person name="Hugenholtz P."/>
            <person name="Kyrpides N.C."/>
            <person name="Woyke T."/>
            <person name="Klenk H.P."/>
        </authorList>
    </citation>
    <scope>NUCLEOTIDE SEQUENCE</scope>
    <source>
        <strain evidence="4">ATCC 51460 / DSM 7334 / H1</strain>
    </source>
</reference>
<name>F8F0V1_GRAC1</name>
<feature type="compositionally biased region" description="Polar residues" evidence="1">
    <location>
        <begin position="182"/>
        <end position="191"/>
    </location>
</feature>
<feature type="region of interest" description="Disordered" evidence="1">
    <location>
        <begin position="64"/>
        <end position="87"/>
    </location>
</feature>
<evidence type="ECO:0000256" key="1">
    <source>
        <dbReference type="SAM" id="MobiDB-lite"/>
    </source>
</evidence>
<protein>
    <submittedName>
        <fullName evidence="3">Uncharacterized protein</fullName>
    </submittedName>
</protein>
<dbReference type="EMBL" id="CP002868">
    <property type="protein sequence ID" value="AEJ20237.1"/>
    <property type="molecule type" value="Genomic_DNA"/>
</dbReference>
<keyword evidence="2" id="KW-1133">Transmembrane helix</keyword>
<dbReference type="AlphaFoldDB" id="F8F0V1"/>
<evidence type="ECO:0000313" key="4">
    <source>
        <dbReference type="Proteomes" id="UP000000503"/>
    </source>
</evidence>
<evidence type="ECO:0000313" key="3">
    <source>
        <dbReference type="EMBL" id="AEJ20237.1"/>
    </source>
</evidence>
<dbReference type="STRING" id="744872.Spica_2112"/>
<proteinExistence type="predicted"/>
<feature type="region of interest" description="Disordered" evidence="1">
    <location>
        <begin position="101"/>
        <end position="214"/>
    </location>
</feature>